<dbReference type="Gene3D" id="1.10.10.1010">
    <property type="entry name" value="Intein homing endonuclease, domain IV"/>
    <property type="match status" value="10"/>
</dbReference>
<proteinExistence type="predicted"/>
<gene>
    <name evidence="2" type="ORF">RclHR1_06220002</name>
</gene>
<dbReference type="GO" id="GO:0004672">
    <property type="term" value="F:protein kinase activity"/>
    <property type="evidence" value="ECO:0007669"/>
    <property type="project" value="InterPro"/>
</dbReference>
<dbReference type="InterPro" id="IPR050167">
    <property type="entry name" value="Ser_Thr_protein_kinase"/>
</dbReference>
<dbReference type="EMBL" id="BEXD01004007">
    <property type="protein sequence ID" value="GBC05429.1"/>
    <property type="molecule type" value="Genomic_DNA"/>
</dbReference>
<dbReference type="InterPro" id="IPR001245">
    <property type="entry name" value="Ser-Thr/Tyr_kinase_cat_dom"/>
</dbReference>
<dbReference type="InterPro" id="IPR011009">
    <property type="entry name" value="Kinase-like_dom_sf"/>
</dbReference>
<dbReference type="InterPro" id="IPR000719">
    <property type="entry name" value="Prot_kinase_dom"/>
</dbReference>
<feature type="domain" description="Protein kinase" evidence="1">
    <location>
        <begin position="1322"/>
        <end position="1600"/>
    </location>
</feature>
<dbReference type="SMART" id="SM00220">
    <property type="entry name" value="S_TKc"/>
    <property type="match status" value="1"/>
</dbReference>
<dbReference type="GO" id="GO:0005524">
    <property type="term" value="F:ATP binding"/>
    <property type="evidence" value="ECO:0007669"/>
    <property type="project" value="InterPro"/>
</dbReference>
<reference evidence="2 3" key="1">
    <citation type="submission" date="2017-11" db="EMBL/GenBank/DDBJ databases">
        <title>The genome of Rhizophagus clarus HR1 reveals common genetic basis of auxotrophy among arbuscular mycorrhizal fungi.</title>
        <authorList>
            <person name="Kobayashi Y."/>
        </authorList>
    </citation>
    <scope>NUCLEOTIDE SEQUENCE [LARGE SCALE GENOMIC DNA]</scope>
    <source>
        <strain evidence="2 3">HR1</strain>
    </source>
</reference>
<evidence type="ECO:0000313" key="2">
    <source>
        <dbReference type="EMBL" id="GBC05429.1"/>
    </source>
</evidence>
<dbReference type="GO" id="GO:0005737">
    <property type="term" value="C:cytoplasm"/>
    <property type="evidence" value="ECO:0007669"/>
    <property type="project" value="TreeGrafter"/>
</dbReference>
<comment type="caution">
    <text evidence="2">The sequence shown here is derived from an EMBL/GenBank/DDBJ whole genome shotgun (WGS) entry which is preliminary data.</text>
</comment>
<keyword evidence="3" id="KW-1185">Reference proteome</keyword>
<dbReference type="GO" id="GO:0007165">
    <property type="term" value="P:signal transduction"/>
    <property type="evidence" value="ECO:0007669"/>
    <property type="project" value="TreeGrafter"/>
</dbReference>
<dbReference type="PANTHER" id="PTHR23257">
    <property type="entry name" value="SERINE-THREONINE PROTEIN KINASE"/>
    <property type="match status" value="1"/>
</dbReference>
<sequence>MCNAIYFQQNFKSWTSGNYNIDKFIQDTQLLTHNNDVRKALEWIPYNRFNNIEYIEKIGLYRANWIDGCIDKWDNKNQSWKRYNKNMVIILKNLSNTNNFTLDFMNEIKKNCEFYGITQDPRTKNYMMVLNNRCEKCNYVCNAIYFQHNFENWTSNDKYIDNLIQDTQLSAHSDAKVALEWIPYISFNNIKYIEKYNVNEIIKYYGITQNPQTKNYMMVLSNQCKKCNYICNAMRFQQNFENWTSNNKYIDKLIQNSQLSAHNDSKVTLEWIPYISFNNIKYIESIGAYKANWINGCIDNWNNESQNWKRNNKNMVVILKNLNNTNNFILKYIDKIKKNCEFYGITQDPQTKNYMMVLSNECKKCNCICNAIHFQQNFENWTSNNVDIDEFIQDTQLLTHKSYEIFNALEWIPYDRFNNIKHFELLGTYKANWIDGNINYWNYGIQHWERFNENMNVTLKNLNNLKNIAIEYMNKIKLGYEVYGITNFPRKSYMFVLNDLNNKYKNSYNICNAIYFQQNFKSWTSGNSDIDKFIQYTQLMTYNNDIKKALEWIPYNRLNNIKYIKEIGMYRASWIDGCINKWNSEDQNWNRVNQNMLITLESLNNPKDVKLINWKRLYGITQNSLTKNYMMVLNSNCEKCNFVCNTVYFQQNFESWTSGNDNIDKFIQDTQLSAHNTISDALEWIPHINFNNLKYIEKIGIYRAVWINGCIDKWNKFINEVNRPYGITQDPQTENYMMVLSDKCKKCNDACNVIHFQQNFKNWTSGNKYINKFIQNAQLSAHKNAKVMIEWIPYNRFCNIKYNRRIGVYKANWIDGNILYWEIEDQSWIRCNQNISVILKELNDLKNITLEFTNEINKPYGITQDLQTKKYMMVLSTNECKKCNCMCNAIHFQQNFENWTSGDDDIDNFIQNTQLLVHYYTRRKALEWIPFNRFHNIKYIKKIGVYRANWIDGNIVDWNNESQYFKRDNQNMLVTLKILNDPKVITNEIKKGYEFYGATQDLQTKSYMMVFNIKCKKCNCICNAIHFQENFESWTSDNDDIDKFIQDTQLLAHDNYYENVLEWIPYNRFSNINYNVEREIFKANWIDGYISEWNKDDQNWKRDNQNILVVFKILNDTKNIKSEFTNEINRLYGITQDPQTKRYIMVLSDTCKKCNYICNAIHFQQNFGSWTSYNDDIDKFIQNTQLLSHKSYEIFNALEWIPYDRFNNINYSIEKKIYKANWVEGYINEWNKYDQNWKRNNQNMLINRLYGITQNLQTKNYLMVLSDVCKKCNDVCNAIHFQQNFENWMSGNNDIDKFIQNTQLLAHNNARKALEWIPYNRFEYIEYVAKGGFGRVYKASWLDGYIKNWNDKDQDWVRDGQNMFVALKSLNNSKNITLKFMNEITLHYRERIGNSNIIGFYGITQDPKTENYMMVLNYAKNGSLRKFLDTSYNKLSWVDKIGYLYDIAKGLESIHNNDLIHRDLHTGNILHNGCLYIADMGLCKPADHNLSVNTGNNIYGILPYIAPEILRGQDYTKDSDVYSFGIVMYEVISGLPPYHDISHDENLAIKICHGLRPIFKIKIPHLIIHLIKRCIDTDPLNRPTAKEIANILDQWKYELFVCGTELQKQIEEADRINNNSSNTGVPLTNLRTSYYKTHSEAIYTSRLLNFKNLPEPKNSDDFYEQNDNIISAESSVSLSLQIDVSELSINGNNLPESKNSNDYYEQSDNIISIESSASLSISQSNINDDDFPEPKTKNSDYYEKNNDIESLQIDISQLNISEDENCNNK</sequence>
<dbReference type="SUPFAM" id="SSF56112">
    <property type="entry name" value="Protein kinase-like (PK-like)"/>
    <property type="match status" value="1"/>
</dbReference>
<accession>A0A2Z6SI81</accession>
<name>A0A2Z6SI81_9GLOM</name>
<evidence type="ECO:0000259" key="1">
    <source>
        <dbReference type="PROSITE" id="PS50011"/>
    </source>
</evidence>
<dbReference type="PROSITE" id="PS50011">
    <property type="entry name" value="PROTEIN_KINASE_DOM"/>
    <property type="match status" value="1"/>
</dbReference>
<organism evidence="2 3">
    <name type="scientific">Rhizophagus clarus</name>
    <dbReference type="NCBI Taxonomy" id="94130"/>
    <lineage>
        <taxon>Eukaryota</taxon>
        <taxon>Fungi</taxon>
        <taxon>Fungi incertae sedis</taxon>
        <taxon>Mucoromycota</taxon>
        <taxon>Glomeromycotina</taxon>
        <taxon>Glomeromycetes</taxon>
        <taxon>Glomerales</taxon>
        <taxon>Glomeraceae</taxon>
        <taxon>Rhizophagus</taxon>
    </lineage>
</organism>
<dbReference type="Proteomes" id="UP000247702">
    <property type="component" value="Unassembled WGS sequence"/>
</dbReference>
<dbReference type="Gene3D" id="1.10.510.10">
    <property type="entry name" value="Transferase(Phosphotransferase) domain 1"/>
    <property type="match status" value="1"/>
</dbReference>
<evidence type="ECO:0000313" key="3">
    <source>
        <dbReference type="Proteomes" id="UP000247702"/>
    </source>
</evidence>
<protein>
    <recommendedName>
        <fullName evidence="1">Protein kinase domain-containing protein</fullName>
    </recommendedName>
</protein>
<dbReference type="Pfam" id="PF07714">
    <property type="entry name" value="PK_Tyr_Ser-Thr"/>
    <property type="match status" value="1"/>
</dbReference>